<accession>A0A6A7BDB5</accession>
<sequence length="125" mass="13615">MTTLCVFAQEISVHFRDSRKGCARILVSEPIGPNGTWLRSTLPPWNSRGLLRKVSNGGCVGTASRIVLIVLQLLVLPATRDCHGRILLVQCSETPKYPDTVPVHDSTTIIKMTSLSLSLASCGRE</sequence>
<name>A0A6A7BDB5_9PLEO</name>
<dbReference type="Proteomes" id="UP000799423">
    <property type="component" value="Unassembled WGS sequence"/>
</dbReference>
<evidence type="ECO:0000313" key="1">
    <source>
        <dbReference type="EMBL" id="KAF2852138.1"/>
    </source>
</evidence>
<proteinExistence type="predicted"/>
<organism evidence="1 2">
    <name type="scientific">Plenodomus tracheiphilus IPT5</name>
    <dbReference type="NCBI Taxonomy" id="1408161"/>
    <lineage>
        <taxon>Eukaryota</taxon>
        <taxon>Fungi</taxon>
        <taxon>Dikarya</taxon>
        <taxon>Ascomycota</taxon>
        <taxon>Pezizomycotina</taxon>
        <taxon>Dothideomycetes</taxon>
        <taxon>Pleosporomycetidae</taxon>
        <taxon>Pleosporales</taxon>
        <taxon>Pleosporineae</taxon>
        <taxon>Leptosphaeriaceae</taxon>
        <taxon>Plenodomus</taxon>
    </lineage>
</organism>
<evidence type="ECO:0000313" key="2">
    <source>
        <dbReference type="Proteomes" id="UP000799423"/>
    </source>
</evidence>
<reference evidence="1" key="1">
    <citation type="submission" date="2020-01" db="EMBL/GenBank/DDBJ databases">
        <authorList>
            <consortium name="DOE Joint Genome Institute"/>
            <person name="Haridas S."/>
            <person name="Albert R."/>
            <person name="Binder M."/>
            <person name="Bloem J."/>
            <person name="Labutti K."/>
            <person name="Salamov A."/>
            <person name="Andreopoulos B."/>
            <person name="Baker S.E."/>
            <person name="Barry K."/>
            <person name="Bills G."/>
            <person name="Bluhm B.H."/>
            <person name="Cannon C."/>
            <person name="Castanera R."/>
            <person name="Culley D.E."/>
            <person name="Daum C."/>
            <person name="Ezra D."/>
            <person name="Gonzalez J.B."/>
            <person name="Henrissat B."/>
            <person name="Kuo A."/>
            <person name="Liang C."/>
            <person name="Lipzen A."/>
            <person name="Lutzoni F."/>
            <person name="Magnuson J."/>
            <person name="Mondo S."/>
            <person name="Nolan M."/>
            <person name="Ohm R."/>
            <person name="Pangilinan J."/>
            <person name="Park H.-J."/>
            <person name="Ramirez L."/>
            <person name="Alfaro M."/>
            <person name="Sun H."/>
            <person name="Tritt A."/>
            <person name="Yoshinaga Y."/>
            <person name="Zwiers L.-H."/>
            <person name="Turgeon B.G."/>
            <person name="Goodwin S.B."/>
            <person name="Spatafora J.W."/>
            <person name="Crous P.W."/>
            <person name="Grigoriev I.V."/>
        </authorList>
    </citation>
    <scope>NUCLEOTIDE SEQUENCE</scope>
    <source>
        <strain evidence="1">IPT5</strain>
    </source>
</reference>
<dbReference type="EMBL" id="MU006300">
    <property type="protein sequence ID" value="KAF2852138.1"/>
    <property type="molecule type" value="Genomic_DNA"/>
</dbReference>
<protein>
    <submittedName>
        <fullName evidence="1">Uncharacterized protein</fullName>
    </submittedName>
</protein>
<dbReference type="AlphaFoldDB" id="A0A6A7BDB5"/>
<gene>
    <name evidence="1" type="ORF">T440DRAFT_52469</name>
</gene>
<keyword evidence="2" id="KW-1185">Reference proteome</keyword>